<feature type="region of interest" description="Disordered" evidence="1">
    <location>
        <begin position="116"/>
        <end position="149"/>
    </location>
</feature>
<feature type="non-terminal residue" evidence="2">
    <location>
        <position position="1"/>
    </location>
</feature>
<dbReference type="EMBL" id="OW240912">
    <property type="protein sequence ID" value="CAH2221191.1"/>
    <property type="molecule type" value="Genomic_DNA"/>
</dbReference>
<evidence type="ECO:0000313" key="3">
    <source>
        <dbReference type="Proteomes" id="UP001295444"/>
    </source>
</evidence>
<feature type="region of interest" description="Disordered" evidence="1">
    <location>
        <begin position="78"/>
        <end position="100"/>
    </location>
</feature>
<sequence length="149" mass="16732">RFCEPCKTSKPCGKEEIQDGGGTGLCATQGLTLPQPISAGPNTKGPDTLRAIFDSFWAMLLNRARRAADIRELDKGDRARNEEWPWKPPTSRQIPRTNPTTLKQRKLRKLHYRLRHAGQTGKPGGHRRKTEGREELGPCLYNPPLHGTL</sequence>
<dbReference type="AlphaFoldDB" id="A0AAD1R044"/>
<accession>A0AAD1R044</accession>
<dbReference type="Proteomes" id="UP001295444">
    <property type="component" value="Chromosome 01"/>
</dbReference>
<evidence type="ECO:0000313" key="2">
    <source>
        <dbReference type="EMBL" id="CAH2221191.1"/>
    </source>
</evidence>
<name>A0AAD1R044_PELCU</name>
<organism evidence="2 3">
    <name type="scientific">Pelobates cultripes</name>
    <name type="common">Western spadefoot toad</name>
    <dbReference type="NCBI Taxonomy" id="61616"/>
    <lineage>
        <taxon>Eukaryota</taxon>
        <taxon>Metazoa</taxon>
        <taxon>Chordata</taxon>
        <taxon>Craniata</taxon>
        <taxon>Vertebrata</taxon>
        <taxon>Euteleostomi</taxon>
        <taxon>Amphibia</taxon>
        <taxon>Batrachia</taxon>
        <taxon>Anura</taxon>
        <taxon>Pelobatoidea</taxon>
        <taxon>Pelobatidae</taxon>
        <taxon>Pelobates</taxon>
    </lineage>
</organism>
<gene>
    <name evidence="2" type="ORF">PECUL_23A020397</name>
</gene>
<keyword evidence="3" id="KW-1185">Reference proteome</keyword>
<proteinExistence type="predicted"/>
<protein>
    <submittedName>
        <fullName evidence="2">Uncharacterized protein</fullName>
    </submittedName>
</protein>
<reference evidence="2" key="1">
    <citation type="submission" date="2022-03" db="EMBL/GenBank/DDBJ databases">
        <authorList>
            <person name="Alioto T."/>
            <person name="Alioto T."/>
            <person name="Gomez Garrido J."/>
        </authorList>
    </citation>
    <scope>NUCLEOTIDE SEQUENCE</scope>
</reference>
<evidence type="ECO:0000256" key="1">
    <source>
        <dbReference type="SAM" id="MobiDB-lite"/>
    </source>
</evidence>
<feature type="compositionally biased region" description="Polar residues" evidence="1">
    <location>
        <begin position="90"/>
        <end position="100"/>
    </location>
</feature>